<evidence type="ECO:0000313" key="2">
    <source>
        <dbReference type="Proteomes" id="UP000448943"/>
    </source>
</evidence>
<dbReference type="EMBL" id="SIJB01000014">
    <property type="protein sequence ID" value="NBI28483.1"/>
    <property type="molecule type" value="Genomic_DNA"/>
</dbReference>
<name>A0A6N9Q134_9BACL</name>
<sequence>MNIAPDTWATYEDLTFKDILEQSTLLGYYQKLTGSDIIAFNVFNFMKMTNDERKKVALHEMGHALGFGHHDSGIMRQGRFSMTELDEHIKEDYYELY</sequence>
<dbReference type="SUPFAM" id="SSF55486">
    <property type="entry name" value="Metalloproteases ('zincins'), catalytic domain"/>
    <property type="match status" value="1"/>
</dbReference>
<gene>
    <name evidence="1" type="ORF">ERL59_05895</name>
</gene>
<dbReference type="Proteomes" id="UP000448943">
    <property type="component" value="Unassembled WGS sequence"/>
</dbReference>
<protein>
    <recommendedName>
        <fullName evidence="3">Peptidase M10 metallopeptidase domain-containing protein</fullName>
    </recommendedName>
</protein>
<comment type="caution">
    <text evidence="1">The sequence shown here is derived from an EMBL/GenBank/DDBJ whole genome shotgun (WGS) entry which is preliminary data.</text>
</comment>
<proteinExistence type="predicted"/>
<dbReference type="OrthoDB" id="2148705at2"/>
<accession>A0A6N9Q134</accession>
<organism evidence="1 2">
    <name type="scientific">Chengkuizengella marina</name>
    <dbReference type="NCBI Taxonomy" id="2507566"/>
    <lineage>
        <taxon>Bacteria</taxon>
        <taxon>Bacillati</taxon>
        <taxon>Bacillota</taxon>
        <taxon>Bacilli</taxon>
        <taxon>Bacillales</taxon>
        <taxon>Paenibacillaceae</taxon>
        <taxon>Chengkuizengella</taxon>
    </lineage>
</organism>
<keyword evidence="2" id="KW-1185">Reference proteome</keyword>
<dbReference type="RefSeq" id="WP_160645271.1">
    <property type="nucleotide sequence ID" value="NZ_SIJB01000014.1"/>
</dbReference>
<evidence type="ECO:0008006" key="3">
    <source>
        <dbReference type="Google" id="ProtNLM"/>
    </source>
</evidence>
<dbReference type="InterPro" id="IPR024079">
    <property type="entry name" value="MetalloPept_cat_dom_sf"/>
</dbReference>
<reference evidence="1 2" key="1">
    <citation type="submission" date="2019-01" db="EMBL/GenBank/DDBJ databases">
        <title>Chengkuizengella sp. nov., isolated from deep-sea sediment of East Pacific Ocean.</title>
        <authorList>
            <person name="Yang J."/>
            <person name="Lai Q."/>
            <person name="Shao Z."/>
        </authorList>
    </citation>
    <scope>NUCLEOTIDE SEQUENCE [LARGE SCALE GENOMIC DNA]</scope>
    <source>
        <strain evidence="1 2">YPA3-1-1</strain>
    </source>
</reference>
<evidence type="ECO:0000313" key="1">
    <source>
        <dbReference type="EMBL" id="NBI28483.1"/>
    </source>
</evidence>
<dbReference type="AlphaFoldDB" id="A0A6N9Q134"/>
<dbReference type="GO" id="GO:0008237">
    <property type="term" value="F:metallopeptidase activity"/>
    <property type="evidence" value="ECO:0007669"/>
    <property type="project" value="InterPro"/>
</dbReference>
<dbReference type="Gene3D" id="3.40.390.10">
    <property type="entry name" value="Collagenase (Catalytic Domain)"/>
    <property type="match status" value="1"/>
</dbReference>